<evidence type="ECO:0000259" key="8">
    <source>
        <dbReference type="Pfam" id="PF01773"/>
    </source>
</evidence>
<feature type="transmembrane region" description="Helical" evidence="7">
    <location>
        <begin position="251"/>
        <end position="273"/>
    </location>
</feature>
<gene>
    <name evidence="11" type="ORF">CUTER_06965</name>
</gene>
<dbReference type="GO" id="GO:0005337">
    <property type="term" value="F:nucleoside transmembrane transporter activity"/>
    <property type="evidence" value="ECO:0007669"/>
    <property type="project" value="InterPro"/>
</dbReference>
<reference evidence="12" key="2">
    <citation type="submission" date="2015-05" db="EMBL/GenBank/DDBJ databases">
        <title>Complete genome sequence of Corynebacterium uterequi DSM 45634, isolated from the uterus of a maiden mare.</title>
        <authorList>
            <person name="Ruckert C."/>
            <person name="Albersmeier A."/>
            <person name="Winkler A."/>
            <person name="Tauch A."/>
        </authorList>
    </citation>
    <scope>NUCLEOTIDE SEQUENCE [LARGE SCALE GENOMIC DNA]</scope>
    <source>
        <strain evidence="12">DSM 45634</strain>
    </source>
</reference>
<dbReference type="Pfam" id="PF01773">
    <property type="entry name" value="Nucleos_tra2_N"/>
    <property type="match status" value="1"/>
</dbReference>
<dbReference type="STRING" id="1072256.CUTER_06965"/>
<evidence type="ECO:0000256" key="4">
    <source>
        <dbReference type="ARBA" id="ARBA00022692"/>
    </source>
</evidence>
<dbReference type="Pfam" id="PF07670">
    <property type="entry name" value="Gate"/>
    <property type="match status" value="1"/>
</dbReference>
<dbReference type="InterPro" id="IPR002668">
    <property type="entry name" value="CNT_N_dom"/>
</dbReference>
<dbReference type="InterPro" id="IPR008276">
    <property type="entry name" value="C_nuclsd_transpt"/>
</dbReference>
<sequence>MAQLQGLLGIAVIVALIIGLSSSRKNINWRILGVGLALQVGFAVLVLKWEPGFHALVWFSKQLTKLIDFTAEGTAFVFGPLFGDDIGFVFALNVLPVIIFLGAIIGAMYYLRILQWFVEIVGTAINKVMGVSKVEGVWGATVVFLGQSEAPLIIRPWLGKLTRSELYTCMSGGFASVAGSTLIGYSLLGAPLEFLLAASIMNAPGSLLVAKTLMPETEVSTASANVRSVRDEKNKNVIDAIGSGAMDGGRIAVAVACLLIAFVALITMLSAMIGGFGSLIGQDGWSLEGLFGILFSPVAWLIGVPWEEATTVGNFIGQKTILNEFVGFTSFSEHVDTLSEKSILLSSFALAGFANLSSIAIQIGSFGALCPERRSDVASLGMRALFAGFLTNLLNAAIVGVVMF</sequence>
<keyword evidence="4 7" id="KW-0812">Transmembrane</keyword>
<evidence type="ECO:0000313" key="11">
    <source>
        <dbReference type="EMBL" id="AKK11382.1"/>
    </source>
</evidence>
<dbReference type="KEGG" id="cut:CUTER_06965"/>
<dbReference type="AlphaFoldDB" id="A0A0G3HJT3"/>
<evidence type="ECO:0000259" key="9">
    <source>
        <dbReference type="Pfam" id="PF07662"/>
    </source>
</evidence>
<evidence type="ECO:0000259" key="10">
    <source>
        <dbReference type="Pfam" id="PF07670"/>
    </source>
</evidence>
<keyword evidence="3" id="KW-1003">Cell membrane</keyword>
<dbReference type="InterPro" id="IPR011642">
    <property type="entry name" value="Gate_dom"/>
</dbReference>
<feature type="transmembrane region" description="Helical" evidence="7">
    <location>
        <begin position="6"/>
        <end position="22"/>
    </location>
</feature>
<dbReference type="GO" id="GO:0015293">
    <property type="term" value="F:symporter activity"/>
    <property type="evidence" value="ECO:0007669"/>
    <property type="project" value="TreeGrafter"/>
</dbReference>
<evidence type="ECO:0000256" key="3">
    <source>
        <dbReference type="ARBA" id="ARBA00022475"/>
    </source>
</evidence>
<keyword evidence="6 7" id="KW-0472">Membrane</keyword>
<feature type="domain" description="Concentrative nucleoside transporter C-terminal" evidence="9">
    <location>
        <begin position="195"/>
        <end position="400"/>
    </location>
</feature>
<dbReference type="Pfam" id="PF07662">
    <property type="entry name" value="Nucleos_tra2_C"/>
    <property type="match status" value="1"/>
</dbReference>
<comment type="similarity">
    <text evidence="2">Belongs to the concentrative nucleoside transporter (CNT) (TC 2.A.41) family.</text>
</comment>
<dbReference type="GO" id="GO:0005886">
    <property type="term" value="C:plasma membrane"/>
    <property type="evidence" value="ECO:0007669"/>
    <property type="project" value="UniProtKB-SubCell"/>
</dbReference>
<dbReference type="OrthoDB" id="9766455at2"/>
<evidence type="ECO:0000256" key="6">
    <source>
        <dbReference type="ARBA" id="ARBA00023136"/>
    </source>
</evidence>
<evidence type="ECO:0000313" key="12">
    <source>
        <dbReference type="Proteomes" id="UP000035548"/>
    </source>
</evidence>
<feature type="transmembrane region" description="Helical" evidence="7">
    <location>
        <begin position="285"/>
        <end position="306"/>
    </location>
</feature>
<protein>
    <submittedName>
        <fullName evidence="11">Nucleoside permease</fullName>
    </submittedName>
</protein>
<keyword evidence="5 7" id="KW-1133">Transmembrane helix</keyword>
<keyword evidence="12" id="KW-1185">Reference proteome</keyword>
<feature type="transmembrane region" description="Helical" evidence="7">
    <location>
        <begin position="343"/>
        <end position="370"/>
    </location>
</feature>
<dbReference type="EMBL" id="CP011546">
    <property type="protein sequence ID" value="AKK11382.1"/>
    <property type="molecule type" value="Genomic_DNA"/>
</dbReference>
<dbReference type="RefSeq" id="WP_047259809.1">
    <property type="nucleotide sequence ID" value="NZ_CP011546.1"/>
</dbReference>
<evidence type="ECO:0000256" key="7">
    <source>
        <dbReference type="SAM" id="Phobius"/>
    </source>
</evidence>
<dbReference type="Proteomes" id="UP000035548">
    <property type="component" value="Chromosome"/>
</dbReference>
<proteinExistence type="inferred from homology"/>
<feature type="transmembrane region" description="Helical" evidence="7">
    <location>
        <begin position="382"/>
        <end position="403"/>
    </location>
</feature>
<feature type="transmembrane region" description="Helical" evidence="7">
    <location>
        <begin position="86"/>
        <end position="111"/>
    </location>
</feature>
<dbReference type="PATRIC" id="fig|1072256.5.peg.1377"/>
<feature type="transmembrane region" description="Helical" evidence="7">
    <location>
        <begin position="29"/>
        <end position="49"/>
    </location>
</feature>
<dbReference type="PANTHER" id="PTHR10590:SF4">
    <property type="entry name" value="SOLUTE CARRIER FAMILY 28 MEMBER 3"/>
    <property type="match status" value="1"/>
</dbReference>
<evidence type="ECO:0000256" key="5">
    <source>
        <dbReference type="ARBA" id="ARBA00022989"/>
    </source>
</evidence>
<evidence type="ECO:0000256" key="1">
    <source>
        <dbReference type="ARBA" id="ARBA00004651"/>
    </source>
</evidence>
<evidence type="ECO:0000256" key="2">
    <source>
        <dbReference type="ARBA" id="ARBA00009033"/>
    </source>
</evidence>
<reference evidence="11 12" key="1">
    <citation type="journal article" date="2015" name="Genome Announc.">
        <title>Virulence Factor Genes Detected in the Complete Genome Sequence of Corynebacterium uterequi DSM 45634, Isolated from the Uterus of a Maiden Mare.</title>
        <authorList>
            <person name="Ruckert C."/>
            <person name="Kriete M."/>
            <person name="Jaenicke S."/>
            <person name="Winkler A."/>
            <person name="Tauch A."/>
        </authorList>
    </citation>
    <scope>NUCLEOTIDE SEQUENCE [LARGE SCALE GENOMIC DNA]</scope>
    <source>
        <strain evidence="11 12">DSM 45634</strain>
    </source>
</reference>
<feature type="domain" description="Nucleoside transporter/FeoB GTPase Gate" evidence="10">
    <location>
        <begin position="92"/>
        <end position="187"/>
    </location>
</feature>
<accession>A0A0G3HJT3</accession>
<dbReference type="InterPro" id="IPR011657">
    <property type="entry name" value="CNT_C_dom"/>
</dbReference>
<comment type="subcellular location">
    <subcellularLocation>
        <location evidence="1">Cell membrane</location>
        <topology evidence="1">Multi-pass membrane protein</topology>
    </subcellularLocation>
</comment>
<name>A0A0G3HJT3_9CORY</name>
<dbReference type="PANTHER" id="PTHR10590">
    <property type="entry name" value="SODIUM/NUCLEOSIDE COTRANSPORTER"/>
    <property type="match status" value="1"/>
</dbReference>
<organism evidence="11 12">
    <name type="scientific">Corynebacterium uterequi</name>
    <dbReference type="NCBI Taxonomy" id="1072256"/>
    <lineage>
        <taxon>Bacteria</taxon>
        <taxon>Bacillati</taxon>
        <taxon>Actinomycetota</taxon>
        <taxon>Actinomycetes</taxon>
        <taxon>Mycobacteriales</taxon>
        <taxon>Corynebacteriaceae</taxon>
        <taxon>Corynebacterium</taxon>
    </lineage>
</organism>
<feature type="domain" description="Concentrative nucleoside transporter N-terminal" evidence="8">
    <location>
        <begin position="8"/>
        <end position="81"/>
    </location>
</feature>